<dbReference type="Gene3D" id="2.160.20.10">
    <property type="entry name" value="Single-stranded right-handed beta-helix, Pectin lyase-like"/>
    <property type="match status" value="1"/>
</dbReference>
<evidence type="ECO:0000313" key="3">
    <source>
        <dbReference type="EMBL" id="TKJ39013.1"/>
    </source>
</evidence>
<dbReference type="NCBIfam" id="TIGR04183">
    <property type="entry name" value="Por_Secre_tail"/>
    <property type="match status" value="1"/>
</dbReference>
<evidence type="ECO:0000259" key="1">
    <source>
        <dbReference type="Pfam" id="PF13229"/>
    </source>
</evidence>
<dbReference type="EMBL" id="NJBN01000008">
    <property type="protein sequence ID" value="TKJ39013.1"/>
    <property type="molecule type" value="Genomic_DNA"/>
</dbReference>
<proteinExistence type="predicted"/>
<gene>
    <name evidence="3" type="ORF">CEE37_11345</name>
</gene>
<dbReference type="InterPro" id="IPR012334">
    <property type="entry name" value="Pectin_lyas_fold"/>
</dbReference>
<dbReference type="InterPro" id="IPR039448">
    <property type="entry name" value="Beta_helix"/>
</dbReference>
<feature type="non-terminal residue" evidence="3">
    <location>
        <position position="1"/>
    </location>
</feature>
<dbReference type="SUPFAM" id="SSF51126">
    <property type="entry name" value="Pectin lyase-like"/>
    <property type="match status" value="1"/>
</dbReference>
<dbReference type="InterPro" id="IPR026444">
    <property type="entry name" value="Secre_tail"/>
</dbReference>
<dbReference type="Proteomes" id="UP000319619">
    <property type="component" value="Unassembled WGS sequence"/>
</dbReference>
<evidence type="ECO:0000313" key="4">
    <source>
        <dbReference type="Proteomes" id="UP000319619"/>
    </source>
</evidence>
<name>A0A532UVP8_UNCL8</name>
<reference evidence="3 4" key="1">
    <citation type="submission" date="2017-06" db="EMBL/GenBank/DDBJ databases">
        <title>Novel microbial phyla capable of carbon fixation and sulfur reduction in deep-sea sediments.</title>
        <authorList>
            <person name="Huang J."/>
            <person name="Baker B."/>
            <person name="Wang Y."/>
        </authorList>
    </citation>
    <scope>NUCLEOTIDE SEQUENCE [LARGE SCALE GENOMIC DNA]</scope>
    <source>
        <strain evidence="3">B3_LCP</strain>
    </source>
</reference>
<comment type="caution">
    <text evidence="3">The sequence shown here is derived from an EMBL/GenBank/DDBJ whole genome shotgun (WGS) entry which is preliminary data.</text>
</comment>
<dbReference type="Pfam" id="PF18962">
    <property type="entry name" value="Por_Secre_tail"/>
    <property type="match status" value="1"/>
</dbReference>
<sequence>VFGETHIGGSVSGVWTEGDSPYIVESTLTIESGDTLIIQPRVAVQFTSNDTLRVFGTLLAKGAAGDSIFFVGSDLSSWKGIWFYNETASTSELEYVSIERPLYGVRAQYCSPLIRFCTIKAHSAGVYAYYADFELFECDIDVEGLEVNGVRLRGSNVSVNRCNISAKNLSPTRLAVGIRAYLSEPEVYNSTINVDGVGISFGCWLDYVDKAVFSYNLINVISQSQSQGVFLFESRYPVFVNNTIAVASGHYADKCIYAYQNSHPTIENCILYGDKFSNGVVASDGCNPLIGYTDIYNHTDNLIGCSVGPGCISQDPLFVDSDKGDFNLMVHSPCIDAGNPAAPFDPDNTVADMGCYPVTQVTYVPPQDLSNPLDYYLVEAYPNPFNPTIRLQINIPTRQEVNLSIYNLNGELVREIVASTLDAGMHHFTWNAVNSASGIYWAVLATDETRNALQLIRLK</sequence>
<protein>
    <submittedName>
        <fullName evidence="3">Uncharacterized protein</fullName>
    </submittedName>
</protein>
<dbReference type="Pfam" id="PF13229">
    <property type="entry name" value="Beta_helix"/>
    <property type="match status" value="1"/>
</dbReference>
<organism evidence="3 4">
    <name type="scientific">candidate division LCP-89 bacterium B3_LCP</name>
    <dbReference type="NCBI Taxonomy" id="2012998"/>
    <lineage>
        <taxon>Bacteria</taxon>
        <taxon>Pseudomonadati</taxon>
        <taxon>Bacteria division LCP-89</taxon>
    </lineage>
</organism>
<feature type="domain" description="Right handed beta helix" evidence="1">
    <location>
        <begin position="219"/>
        <end position="301"/>
    </location>
</feature>
<feature type="domain" description="Secretion system C-terminal sorting" evidence="2">
    <location>
        <begin position="381"/>
        <end position="450"/>
    </location>
</feature>
<dbReference type="AlphaFoldDB" id="A0A532UVP8"/>
<accession>A0A532UVP8</accession>
<dbReference type="InterPro" id="IPR011050">
    <property type="entry name" value="Pectin_lyase_fold/virulence"/>
</dbReference>
<evidence type="ECO:0000259" key="2">
    <source>
        <dbReference type="Pfam" id="PF18962"/>
    </source>
</evidence>
<dbReference type="Gene3D" id="2.60.40.4070">
    <property type="match status" value="1"/>
</dbReference>